<dbReference type="InterPro" id="IPR050879">
    <property type="entry name" value="Acyltransferase_3"/>
</dbReference>
<feature type="domain" description="Acyltransferase 3" evidence="3">
    <location>
        <begin position="86"/>
        <end position="300"/>
    </location>
</feature>
<evidence type="ECO:0000313" key="5">
    <source>
        <dbReference type="Proteomes" id="UP001161757"/>
    </source>
</evidence>
<comment type="caution">
    <text evidence="4">The sequence shown here is derived from an EMBL/GenBank/DDBJ whole genome shotgun (WGS) entry which is preliminary data.</text>
</comment>
<feature type="transmembrane region" description="Helical" evidence="2">
    <location>
        <begin position="383"/>
        <end position="403"/>
    </location>
</feature>
<evidence type="ECO:0000313" key="4">
    <source>
        <dbReference type="EMBL" id="KAJ8986315.1"/>
    </source>
</evidence>
<dbReference type="PANTHER" id="PTHR23028">
    <property type="entry name" value="ACETYLTRANSFERASE"/>
    <property type="match status" value="1"/>
</dbReference>
<protein>
    <recommendedName>
        <fullName evidence="3">Acyltransferase 3 domain-containing protein</fullName>
    </recommendedName>
</protein>
<accession>A0AAN6EJG1</accession>
<keyword evidence="2" id="KW-0812">Transmembrane</keyword>
<keyword evidence="2" id="KW-0472">Membrane</keyword>
<gene>
    <name evidence="4" type="ORF">HRR80_009599</name>
</gene>
<keyword evidence="2" id="KW-1133">Transmembrane helix</keyword>
<dbReference type="Pfam" id="PF01757">
    <property type="entry name" value="Acyl_transf_3"/>
    <property type="match status" value="1"/>
</dbReference>
<feature type="transmembrane region" description="Helical" evidence="2">
    <location>
        <begin position="511"/>
        <end position="528"/>
    </location>
</feature>
<reference evidence="4" key="1">
    <citation type="submission" date="2023-01" db="EMBL/GenBank/DDBJ databases">
        <title>Exophiala dermititidis isolated from Cystic Fibrosis Patient.</title>
        <authorList>
            <person name="Kurbessoian T."/>
            <person name="Crocker A."/>
            <person name="Murante D."/>
            <person name="Hogan D.A."/>
            <person name="Stajich J.E."/>
        </authorList>
    </citation>
    <scope>NUCLEOTIDE SEQUENCE</scope>
    <source>
        <strain evidence="4">Ex8</strain>
    </source>
</reference>
<dbReference type="PANTHER" id="PTHR23028:SF134">
    <property type="entry name" value="PUTATIVE (AFU_ORTHOLOGUE AFUA_4G08520)-RELATED"/>
    <property type="match status" value="1"/>
</dbReference>
<feature type="transmembrane region" description="Helical" evidence="2">
    <location>
        <begin position="270"/>
        <end position="297"/>
    </location>
</feature>
<dbReference type="GO" id="GO:0016747">
    <property type="term" value="F:acyltransferase activity, transferring groups other than amino-acyl groups"/>
    <property type="evidence" value="ECO:0007669"/>
    <property type="project" value="InterPro"/>
</dbReference>
<name>A0AAN6EJG1_EXODE</name>
<dbReference type="InterPro" id="IPR002656">
    <property type="entry name" value="Acyl_transf_3_dom"/>
</dbReference>
<organism evidence="4 5">
    <name type="scientific">Exophiala dermatitidis</name>
    <name type="common">Black yeast-like fungus</name>
    <name type="synonym">Wangiella dermatitidis</name>
    <dbReference type="NCBI Taxonomy" id="5970"/>
    <lineage>
        <taxon>Eukaryota</taxon>
        <taxon>Fungi</taxon>
        <taxon>Dikarya</taxon>
        <taxon>Ascomycota</taxon>
        <taxon>Pezizomycotina</taxon>
        <taxon>Eurotiomycetes</taxon>
        <taxon>Chaetothyriomycetidae</taxon>
        <taxon>Chaetothyriales</taxon>
        <taxon>Herpotrichiellaceae</taxon>
        <taxon>Exophiala</taxon>
    </lineage>
</organism>
<feature type="transmembrane region" description="Helical" evidence="2">
    <location>
        <begin position="86"/>
        <end position="105"/>
    </location>
</feature>
<feature type="region of interest" description="Disordered" evidence="1">
    <location>
        <begin position="1"/>
        <end position="35"/>
    </location>
</feature>
<evidence type="ECO:0000256" key="2">
    <source>
        <dbReference type="SAM" id="Phobius"/>
    </source>
</evidence>
<proteinExistence type="predicted"/>
<sequence length="551" mass="63184">MGGTYHAIRLSEDQNPAIDSRDYADDEHEAQPADEVTYNTPQRRPRWQTAGAKSLSILKHIRFFLPSYLHQRDPAGGRERKLHPTAYLDALRGYAAVCVFIYHAFHLPNIWFLQLPIIRVFFDGGSGMVAIFFVISGYVLSYRMLQMIRNKQAARLHDCLASSTFRRFIRLYGSTGVATLVAAIMVTLRWYIPYGMNPQPTFWAQLWDWFLDFAVTCNPFADIQGWVHDGVFRTRYLDQMWTIPIEYRGSIILFVFCAASSKLSTMSRWIFLWIVVALAYWWRAVYVAEFLFGMFVADLSLSRHPERLGGHAAATTTTLPPPQPLPVVVMTANDQVAIVQPEVGEEGESGSEGESEEEREIMQEKLFASSSAQHRLRRHRRRLVAIASTIGWVSVLLLGFILLGQPDRQHTPDLGATDGQFPWPILARMIPPWYGDAAYTFWISFGAFFVVLALDSCPILQRPFEWRFSQYLGDLSFGIYAMHWPIVYGPYRLVIEPWRAAHLGESHLARLPGALLTALVVLWVADYFTRVDKMVVRSARWLQNKTFIKWD</sequence>
<feature type="transmembrane region" description="Helical" evidence="2">
    <location>
        <begin position="171"/>
        <end position="192"/>
    </location>
</feature>
<dbReference type="EMBL" id="JAJGCB010000046">
    <property type="protein sequence ID" value="KAJ8986315.1"/>
    <property type="molecule type" value="Genomic_DNA"/>
</dbReference>
<evidence type="ECO:0000256" key="1">
    <source>
        <dbReference type="SAM" id="MobiDB-lite"/>
    </source>
</evidence>
<dbReference type="Proteomes" id="UP001161757">
    <property type="component" value="Unassembled WGS sequence"/>
</dbReference>
<dbReference type="AlphaFoldDB" id="A0AAN6EJG1"/>
<feature type="transmembrane region" description="Helical" evidence="2">
    <location>
        <begin position="472"/>
        <end position="491"/>
    </location>
</feature>
<feature type="transmembrane region" description="Helical" evidence="2">
    <location>
        <begin position="117"/>
        <end position="140"/>
    </location>
</feature>
<evidence type="ECO:0000259" key="3">
    <source>
        <dbReference type="Pfam" id="PF01757"/>
    </source>
</evidence>
<feature type="transmembrane region" description="Helical" evidence="2">
    <location>
        <begin position="439"/>
        <end position="460"/>
    </location>
</feature>